<evidence type="ECO:0000313" key="2">
    <source>
        <dbReference type="Proteomes" id="UP000076852"/>
    </source>
</evidence>
<evidence type="ECO:0000313" key="1">
    <source>
        <dbReference type="EMBL" id="ANB76183.1"/>
    </source>
</evidence>
<dbReference type="RefSeq" id="WP_063499429.1">
    <property type="nucleotide sequence ID" value="NZ_CP014579.1"/>
</dbReference>
<proteinExistence type="predicted"/>
<dbReference type="AlphaFoldDB" id="A0A161I312"/>
<dbReference type="SUPFAM" id="SSF69047">
    <property type="entry name" value="Hypothetical protein YjbJ"/>
    <property type="match status" value="1"/>
</dbReference>
<protein>
    <submittedName>
        <fullName evidence="1">General stress protein CsbD</fullName>
    </submittedName>
</protein>
<name>A0A161I312_9BURK</name>
<dbReference type="EMBL" id="CP014579">
    <property type="protein sequence ID" value="ANB76183.1"/>
    <property type="molecule type" value="Genomic_DNA"/>
</dbReference>
<dbReference type="KEGG" id="buz:AYM40_28385"/>
<keyword evidence="2" id="KW-1185">Reference proteome</keyword>
<dbReference type="STRING" id="1804984.AYM40_28385"/>
<gene>
    <name evidence="1" type="ORF">AYM40_28385</name>
</gene>
<dbReference type="OrthoDB" id="8564562at2"/>
<reference evidence="1 2" key="1">
    <citation type="journal article" date="2016" name="Gene">
        <title>PacBio SMRT assembly of a complex multi-replicon genome reveals chlorocatechol degradative operon in a region of genome plasticity.</title>
        <authorList>
            <person name="Ricker N."/>
            <person name="Shen S.Y."/>
            <person name="Goordial J."/>
            <person name="Jin S."/>
            <person name="Fulthorpe R.R."/>
        </authorList>
    </citation>
    <scope>NUCLEOTIDE SEQUENCE [LARGE SCALE GENOMIC DNA]</scope>
    <source>
        <strain evidence="1 2">OLGA172</strain>
    </source>
</reference>
<dbReference type="Proteomes" id="UP000076852">
    <property type="component" value="Chromosome 2"/>
</dbReference>
<dbReference type="Gene3D" id="1.10.1470.10">
    <property type="entry name" value="YjbJ"/>
    <property type="match status" value="1"/>
</dbReference>
<sequence length="58" mass="6543">MNKDQIQGWTREIAGKLRTGLGKTIGNRTVTWRGRVEQVIGKTQASYGNAKARLRKRS</sequence>
<dbReference type="InterPro" id="IPR036629">
    <property type="entry name" value="YjbJ_sf"/>
</dbReference>
<accession>A0A161I312</accession>
<organism evidence="1 2">
    <name type="scientific">Paraburkholderia phytofirmans OLGA172</name>
    <dbReference type="NCBI Taxonomy" id="1417228"/>
    <lineage>
        <taxon>Bacteria</taxon>
        <taxon>Pseudomonadati</taxon>
        <taxon>Pseudomonadota</taxon>
        <taxon>Betaproteobacteria</taxon>
        <taxon>Burkholderiales</taxon>
        <taxon>Burkholderiaceae</taxon>
        <taxon>Paraburkholderia</taxon>
    </lineage>
</organism>